<feature type="domain" description="Fido" evidence="2">
    <location>
        <begin position="5"/>
        <end position="121"/>
    </location>
</feature>
<gene>
    <name evidence="3" type="ORF">DZF93_09290</name>
</gene>
<comment type="caution">
    <text evidence="3">The sequence shown here is derived from an EMBL/GenBank/DDBJ whole genome shotgun (WGS) entry which is preliminary data.</text>
</comment>
<dbReference type="InterPro" id="IPR003812">
    <property type="entry name" value="Fido"/>
</dbReference>
<dbReference type="GO" id="GO:0016301">
    <property type="term" value="F:kinase activity"/>
    <property type="evidence" value="ECO:0007669"/>
    <property type="project" value="InterPro"/>
</dbReference>
<dbReference type="Proteomes" id="UP000266634">
    <property type="component" value="Unassembled WGS sequence"/>
</dbReference>
<feature type="region of interest" description="Disordered" evidence="1">
    <location>
        <begin position="215"/>
        <end position="234"/>
    </location>
</feature>
<dbReference type="EMBL" id="QWEA01000335">
    <property type="protein sequence ID" value="RIJ33395.1"/>
    <property type="molecule type" value="Genomic_DNA"/>
</dbReference>
<proteinExistence type="predicted"/>
<dbReference type="Pfam" id="PF02661">
    <property type="entry name" value="Fic"/>
    <property type="match status" value="1"/>
</dbReference>
<dbReference type="RefSeq" id="WP_094170742.1">
    <property type="nucleotide sequence ID" value="NZ_JBHRUE010000001.1"/>
</dbReference>
<dbReference type="PANTHER" id="PTHR39426">
    <property type="entry name" value="HOMOLOGY TO DEATH-ON-CURING PROTEIN OF PHAGE P1"/>
    <property type="match status" value="1"/>
</dbReference>
<protein>
    <recommendedName>
        <fullName evidence="2">Fido domain-containing protein</fullName>
    </recommendedName>
</protein>
<sequence length="279" mass="30038">MVVALSFEAVVQINLEFGGRGAGVRDANGVHAAVGRAFNGFGGVDPFPSVFDKAAALMHGLATTQYFHDGNKRTAFLAAVSFLELNGVVLGAIEPVEAEVFTLAVAAGVVETPRVAEWFRSVHERRQRGSAVDPRIEYLMLVEHVEEGDFLPTWHGVGIAIGMIGPHGRTPPYDTQVFVCGRIHWREEDTGQGHVLALAVVPRDPAVTVPPRRNKARFELPPPARGGHEHHPEGLMPSTFHVPVAPQIVVPGDLVVEVRLDGVLVGALPLKVMFANISD</sequence>
<name>A0A399RVE4_9MICO</name>
<evidence type="ECO:0000256" key="1">
    <source>
        <dbReference type="SAM" id="MobiDB-lite"/>
    </source>
</evidence>
<dbReference type="InterPro" id="IPR053737">
    <property type="entry name" value="Type_II_TA_Toxin"/>
</dbReference>
<dbReference type="InterPro" id="IPR006440">
    <property type="entry name" value="Doc"/>
</dbReference>
<evidence type="ECO:0000313" key="3">
    <source>
        <dbReference type="EMBL" id="RIJ33395.1"/>
    </source>
</evidence>
<dbReference type="AlphaFoldDB" id="A0A399RVE4"/>
<dbReference type="PANTHER" id="PTHR39426:SF1">
    <property type="entry name" value="HOMOLOGY TO DEATH-ON-CURING PROTEIN OF PHAGE P1"/>
    <property type="match status" value="1"/>
</dbReference>
<dbReference type="PROSITE" id="PS51459">
    <property type="entry name" value="FIDO"/>
    <property type="match status" value="1"/>
</dbReference>
<reference evidence="3 4" key="1">
    <citation type="submission" date="2018-08" db="EMBL/GenBank/DDBJ databases">
        <title>Genome Sequence of Clavibacter michiganensis Subspecies type strains, and the Atypical Peach-Colored Strains Isolated from Tomato.</title>
        <authorList>
            <person name="Osdaghi E."/>
            <person name="Portier P."/>
            <person name="Briand M."/>
            <person name="Jacques M.-A."/>
        </authorList>
    </citation>
    <scope>NUCLEOTIDE SEQUENCE [LARGE SCALE GENOMIC DNA]</scope>
    <source>
        <strain evidence="3 4">CFBP 6488</strain>
    </source>
</reference>
<organism evidence="3 4">
    <name type="scientific">Clavibacter michiganensis subsp. insidiosus</name>
    <dbReference type="NCBI Taxonomy" id="33014"/>
    <lineage>
        <taxon>Bacteria</taxon>
        <taxon>Bacillati</taxon>
        <taxon>Actinomycetota</taxon>
        <taxon>Actinomycetes</taxon>
        <taxon>Micrococcales</taxon>
        <taxon>Microbacteriaceae</taxon>
        <taxon>Clavibacter</taxon>
    </lineage>
</organism>
<evidence type="ECO:0000259" key="2">
    <source>
        <dbReference type="PROSITE" id="PS51459"/>
    </source>
</evidence>
<evidence type="ECO:0000313" key="4">
    <source>
        <dbReference type="Proteomes" id="UP000266634"/>
    </source>
</evidence>
<dbReference type="Gene3D" id="1.20.120.1870">
    <property type="entry name" value="Fic/DOC protein, Fido domain"/>
    <property type="match status" value="1"/>
</dbReference>
<accession>A0A399RVE4</accession>